<evidence type="ECO:0000256" key="6">
    <source>
        <dbReference type="ARBA" id="ARBA00022989"/>
    </source>
</evidence>
<name>A0A2I0R189_9FLAO</name>
<dbReference type="GO" id="GO:0016887">
    <property type="term" value="F:ATP hydrolysis activity"/>
    <property type="evidence" value="ECO:0007669"/>
    <property type="project" value="InterPro"/>
</dbReference>
<dbReference type="Pfam" id="PF00005">
    <property type="entry name" value="ABC_tran"/>
    <property type="match status" value="1"/>
</dbReference>
<dbReference type="InterPro" id="IPR027417">
    <property type="entry name" value="P-loop_NTPase"/>
</dbReference>
<dbReference type="SUPFAM" id="SSF52540">
    <property type="entry name" value="P-loop containing nucleoside triphosphate hydrolases"/>
    <property type="match status" value="1"/>
</dbReference>
<dbReference type="GO" id="GO:0015421">
    <property type="term" value="F:ABC-type oligopeptide transporter activity"/>
    <property type="evidence" value="ECO:0007669"/>
    <property type="project" value="TreeGrafter"/>
</dbReference>
<reference evidence="11 12" key="1">
    <citation type="submission" date="2017-12" db="EMBL/GenBank/DDBJ databases">
        <title>The draft genome sequence of Brumimicrobium saltpan LHR20.</title>
        <authorList>
            <person name="Do Z.-J."/>
            <person name="Luo H.-R."/>
        </authorList>
    </citation>
    <scope>NUCLEOTIDE SEQUENCE [LARGE SCALE GENOMIC DNA]</scope>
    <source>
        <strain evidence="11 12">LHR20</strain>
    </source>
</reference>
<dbReference type="InterPro" id="IPR003593">
    <property type="entry name" value="AAA+_ATPase"/>
</dbReference>
<keyword evidence="3 8" id="KW-0812">Transmembrane</keyword>
<feature type="transmembrane region" description="Helical" evidence="8">
    <location>
        <begin position="144"/>
        <end position="163"/>
    </location>
</feature>
<evidence type="ECO:0000256" key="3">
    <source>
        <dbReference type="ARBA" id="ARBA00022692"/>
    </source>
</evidence>
<evidence type="ECO:0000256" key="2">
    <source>
        <dbReference type="ARBA" id="ARBA00022448"/>
    </source>
</evidence>
<dbReference type="Proteomes" id="UP000236654">
    <property type="component" value="Unassembled WGS sequence"/>
</dbReference>
<dbReference type="OrthoDB" id="9780296at2"/>
<dbReference type="SMART" id="SM00382">
    <property type="entry name" value="AAA"/>
    <property type="match status" value="1"/>
</dbReference>
<keyword evidence="2" id="KW-0813">Transport</keyword>
<proteinExistence type="predicted"/>
<evidence type="ECO:0000313" key="12">
    <source>
        <dbReference type="Proteomes" id="UP000236654"/>
    </source>
</evidence>
<keyword evidence="6 8" id="KW-1133">Transmembrane helix</keyword>
<evidence type="ECO:0000259" key="9">
    <source>
        <dbReference type="PROSITE" id="PS50893"/>
    </source>
</evidence>
<feature type="domain" description="ABC transporter" evidence="9">
    <location>
        <begin position="349"/>
        <end position="583"/>
    </location>
</feature>
<evidence type="ECO:0000259" key="10">
    <source>
        <dbReference type="PROSITE" id="PS50929"/>
    </source>
</evidence>
<dbReference type="InterPro" id="IPR003439">
    <property type="entry name" value="ABC_transporter-like_ATP-bd"/>
</dbReference>
<comment type="subcellular location">
    <subcellularLocation>
        <location evidence="1">Cell membrane</location>
        <topology evidence="1">Multi-pass membrane protein</topology>
    </subcellularLocation>
</comment>
<dbReference type="FunFam" id="3.40.50.300:FF:000287">
    <property type="entry name" value="Multidrug ABC transporter ATP-binding protein"/>
    <property type="match status" value="1"/>
</dbReference>
<keyword evidence="4" id="KW-0547">Nucleotide-binding</keyword>
<evidence type="ECO:0000256" key="7">
    <source>
        <dbReference type="ARBA" id="ARBA00023136"/>
    </source>
</evidence>
<dbReference type="Gene3D" id="3.40.50.300">
    <property type="entry name" value="P-loop containing nucleotide triphosphate hydrolases"/>
    <property type="match status" value="1"/>
</dbReference>
<dbReference type="Pfam" id="PF00664">
    <property type="entry name" value="ABC_membrane"/>
    <property type="match status" value="1"/>
</dbReference>
<dbReference type="PANTHER" id="PTHR43394:SF1">
    <property type="entry name" value="ATP-BINDING CASSETTE SUB-FAMILY B MEMBER 10, MITOCHONDRIAL"/>
    <property type="match status" value="1"/>
</dbReference>
<protein>
    <submittedName>
        <fullName evidence="11">Antibiotic ABC transporter ATP-binding protein</fullName>
    </submittedName>
</protein>
<dbReference type="GO" id="GO:0005886">
    <property type="term" value="C:plasma membrane"/>
    <property type="evidence" value="ECO:0007669"/>
    <property type="project" value="UniProtKB-SubCell"/>
</dbReference>
<dbReference type="AlphaFoldDB" id="A0A2I0R189"/>
<keyword evidence="12" id="KW-1185">Reference proteome</keyword>
<dbReference type="EMBL" id="PJNI01000011">
    <property type="protein sequence ID" value="PKR80343.1"/>
    <property type="molecule type" value="Genomic_DNA"/>
</dbReference>
<dbReference type="PROSITE" id="PS50893">
    <property type="entry name" value="ABC_TRANSPORTER_2"/>
    <property type="match status" value="1"/>
</dbReference>
<feature type="transmembrane region" description="Helical" evidence="8">
    <location>
        <begin position="67"/>
        <end position="95"/>
    </location>
</feature>
<dbReference type="InterPro" id="IPR036640">
    <property type="entry name" value="ABC1_TM_sf"/>
</dbReference>
<dbReference type="PANTHER" id="PTHR43394">
    <property type="entry name" value="ATP-DEPENDENT PERMEASE MDL1, MITOCHONDRIAL"/>
    <property type="match status" value="1"/>
</dbReference>
<dbReference type="InterPro" id="IPR011527">
    <property type="entry name" value="ABC1_TM_dom"/>
</dbReference>
<dbReference type="SUPFAM" id="SSF90123">
    <property type="entry name" value="ABC transporter transmembrane region"/>
    <property type="match status" value="1"/>
</dbReference>
<evidence type="ECO:0000256" key="8">
    <source>
        <dbReference type="SAM" id="Phobius"/>
    </source>
</evidence>
<organism evidence="11 12">
    <name type="scientific">Brumimicrobium salinarum</name>
    <dbReference type="NCBI Taxonomy" id="2058658"/>
    <lineage>
        <taxon>Bacteria</taxon>
        <taxon>Pseudomonadati</taxon>
        <taxon>Bacteroidota</taxon>
        <taxon>Flavobacteriia</taxon>
        <taxon>Flavobacteriales</taxon>
        <taxon>Crocinitomicaceae</taxon>
        <taxon>Brumimicrobium</taxon>
    </lineage>
</organism>
<keyword evidence="5 11" id="KW-0067">ATP-binding</keyword>
<evidence type="ECO:0000313" key="11">
    <source>
        <dbReference type="EMBL" id="PKR80343.1"/>
    </source>
</evidence>
<dbReference type="GO" id="GO:0005524">
    <property type="term" value="F:ATP binding"/>
    <property type="evidence" value="ECO:0007669"/>
    <property type="project" value="UniProtKB-KW"/>
</dbReference>
<dbReference type="CDD" id="cd18544">
    <property type="entry name" value="ABC_6TM_TmrA_like"/>
    <property type="match status" value="1"/>
</dbReference>
<feature type="domain" description="ABC transmembrane type-1" evidence="10">
    <location>
        <begin position="29"/>
        <end position="316"/>
    </location>
</feature>
<evidence type="ECO:0000256" key="4">
    <source>
        <dbReference type="ARBA" id="ARBA00022741"/>
    </source>
</evidence>
<evidence type="ECO:0000256" key="5">
    <source>
        <dbReference type="ARBA" id="ARBA00022840"/>
    </source>
</evidence>
<accession>A0A2I0R189</accession>
<dbReference type="PROSITE" id="PS50929">
    <property type="entry name" value="ABC_TM1F"/>
    <property type="match status" value="1"/>
</dbReference>
<evidence type="ECO:0000256" key="1">
    <source>
        <dbReference type="ARBA" id="ARBA00004651"/>
    </source>
</evidence>
<sequence>MGNTKKQIFNFYILKRLFVFVKPYMRFLLLAFVFTLGLAVLSPLRPSIIGDMVDEYIVKDQNADALWFWTMIVVGMLLLEAIFQFMTTFFANLLAQSVIKDIRVKLYKHMMSFKMKFFDQTPIGSVVTRIVSDLEAISEIFSQGLINMFKDIIILITIIVWMFSTNAMLTLFVLLPIPLLLIATRIFAKAMKKAYQKESVEVNRLNTFVQERLTGMSILQLFNREEVEKERFAAINKRHRQAHIDTIWANSIFFPVVEFLTSLSIAFLIVFSAWSLANNFSIAADSTGTIVKFTLWVNMLYRPIRQLADKFNILQRGVVRAERVFKTLDTDEVIQDTGTVTELDFQQDIHFNKVWFAYQDEDWVLKDINLHIQPNQTVAFVGATGAGKSSIVNLLSRFYEYQKGSINIGETDIRDIDLGYLRENISIVLQDVFLFSDTILNNITLRDEKISKEQVIEAAKAVGAHDFIMKLPNDYNYEIGERGGVLSTGQQQLLAFIRAYVYNPHILILDEATSSVDNESEEMIQAATEKLTVGRTSIVIAHRLSTIQSADKIIVLDQGRVMEAGSHQELLGKNGFYKKLYEKQFLGDEE</sequence>
<feature type="transmembrane region" description="Helical" evidence="8">
    <location>
        <begin position="247"/>
        <end position="274"/>
    </location>
</feature>
<dbReference type="Gene3D" id="1.20.1560.10">
    <property type="entry name" value="ABC transporter type 1, transmembrane domain"/>
    <property type="match status" value="1"/>
</dbReference>
<dbReference type="CDD" id="cd03254">
    <property type="entry name" value="ABCC_Glucan_exporter_like"/>
    <property type="match status" value="1"/>
</dbReference>
<dbReference type="InterPro" id="IPR039421">
    <property type="entry name" value="Type_1_exporter"/>
</dbReference>
<comment type="caution">
    <text evidence="11">The sequence shown here is derived from an EMBL/GenBank/DDBJ whole genome shotgun (WGS) entry which is preliminary data.</text>
</comment>
<keyword evidence="7 8" id="KW-0472">Membrane</keyword>
<gene>
    <name evidence="11" type="ORF">CW751_10855</name>
</gene>